<dbReference type="AlphaFoldDB" id="A0A2G6PGL2"/>
<dbReference type="Pfam" id="PF14341">
    <property type="entry name" value="PilX_N"/>
    <property type="match status" value="1"/>
</dbReference>
<keyword evidence="1" id="KW-0472">Membrane</keyword>
<evidence type="ECO:0000256" key="1">
    <source>
        <dbReference type="SAM" id="Phobius"/>
    </source>
</evidence>
<dbReference type="InterPro" id="IPR025746">
    <property type="entry name" value="PilX_N_dom"/>
</dbReference>
<accession>A0A2G6PGL2</accession>
<evidence type="ECO:0000313" key="4">
    <source>
        <dbReference type="Proteomes" id="UP000229278"/>
    </source>
</evidence>
<keyword evidence="1" id="KW-1133">Transmembrane helix</keyword>
<feature type="transmembrane region" description="Helical" evidence="1">
    <location>
        <begin position="15"/>
        <end position="35"/>
    </location>
</feature>
<organism evidence="3 4">
    <name type="scientific">Candidatus Contendibacter odensensis</name>
    <dbReference type="NCBI Taxonomy" id="1400860"/>
    <lineage>
        <taxon>Bacteria</taxon>
        <taxon>Pseudomonadati</taxon>
        <taxon>Pseudomonadota</taxon>
        <taxon>Gammaproteobacteria</taxon>
        <taxon>Candidatus Competibacteraceae</taxon>
        <taxon>Candidatus Contendibacter</taxon>
    </lineage>
</organism>
<dbReference type="EMBL" id="PDTV01000004">
    <property type="protein sequence ID" value="PIE83390.1"/>
    <property type="molecule type" value="Genomic_DNA"/>
</dbReference>
<evidence type="ECO:0000259" key="2">
    <source>
        <dbReference type="Pfam" id="PF14341"/>
    </source>
</evidence>
<name>A0A2G6PGL2_9GAMM</name>
<dbReference type="Proteomes" id="UP000229278">
    <property type="component" value="Unassembled WGS sequence"/>
</dbReference>
<protein>
    <recommendedName>
        <fullName evidence="2">Type 4 fimbrial biogenesis protein PilX N-terminal domain-containing protein</fullName>
    </recommendedName>
</protein>
<comment type="caution">
    <text evidence="3">The sequence shown here is derived from an EMBL/GenBank/DDBJ whole genome shotgun (WGS) entry which is preliminary data.</text>
</comment>
<feature type="domain" description="Type 4 fimbrial biogenesis protein PilX N-terminal" evidence="2">
    <location>
        <begin position="13"/>
        <end position="63"/>
    </location>
</feature>
<evidence type="ECO:0000313" key="3">
    <source>
        <dbReference type="EMBL" id="PIE83390.1"/>
    </source>
</evidence>
<reference evidence="3 4" key="1">
    <citation type="submission" date="2017-10" db="EMBL/GenBank/DDBJ databases">
        <title>Novel microbial diversity and functional potential in the marine mammal oral microbiome.</title>
        <authorList>
            <person name="Dudek N.K."/>
            <person name="Sun C.L."/>
            <person name="Burstein D."/>
            <person name="Kantor R.S."/>
            <person name="Aliaga Goltsman D.S."/>
            <person name="Bik E.M."/>
            <person name="Thomas B.C."/>
            <person name="Banfield J.F."/>
            <person name="Relman D.A."/>
        </authorList>
    </citation>
    <scope>NUCLEOTIDE SEQUENCE [LARGE SCALE GENOMIC DNA]</scope>
    <source>
        <strain evidence="3">DOLJORAL78_50_517</strain>
    </source>
</reference>
<sequence length="260" mass="28970">MRQNPFALPQKQRGAALIVGLILMTVITLVGVTAMQGTTLQEKMAGNLRDSNLSFQASEAALRNCEQLLQNNYLQQVNRYDANLPPNQPPILPARDVRVDVDGDGDGNAEVSTYFWTLDESQAGAAAASHFPAMRLDTDQSNGKRWWLEATRDQAWWDLAASHADIWANRLPNATLGGVIAQPDCIMETYVYAPADSTPEARALKRMRFIDGISFMSKNEERFHRERNYFRMTSRAVGGSSTATTMLQTSVYQVYYAANP</sequence>
<keyword evidence="1" id="KW-0812">Transmembrane</keyword>
<proteinExistence type="predicted"/>
<gene>
    <name evidence="3" type="ORF">CSA09_00480</name>
</gene>